<dbReference type="EnsemblMetazoa" id="GAUT005462-RA">
    <property type="protein sequence ID" value="GAUT005462-PA"/>
    <property type="gene ID" value="GAUT005462"/>
</dbReference>
<dbReference type="InterPro" id="IPR029044">
    <property type="entry name" value="Nucleotide-diphossugar_trans"/>
</dbReference>
<organism evidence="3 4">
    <name type="scientific">Glossina austeni</name>
    <name type="common">Savannah tsetse fly</name>
    <dbReference type="NCBI Taxonomy" id="7395"/>
    <lineage>
        <taxon>Eukaryota</taxon>
        <taxon>Metazoa</taxon>
        <taxon>Ecdysozoa</taxon>
        <taxon>Arthropoda</taxon>
        <taxon>Hexapoda</taxon>
        <taxon>Insecta</taxon>
        <taxon>Pterygota</taxon>
        <taxon>Neoptera</taxon>
        <taxon>Endopterygota</taxon>
        <taxon>Diptera</taxon>
        <taxon>Brachycera</taxon>
        <taxon>Muscomorpha</taxon>
        <taxon>Hippoboscoidea</taxon>
        <taxon>Glossinidae</taxon>
        <taxon>Glossina</taxon>
    </lineage>
</organism>
<dbReference type="GO" id="GO:0005794">
    <property type="term" value="C:Golgi apparatus"/>
    <property type="evidence" value="ECO:0007669"/>
    <property type="project" value="TreeGrafter"/>
</dbReference>
<dbReference type="STRING" id="7395.A0A1A9UI08"/>
<name>A0A1A9UI08_GLOAU</name>
<keyword evidence="4" id="KW-1185">Reference proteome</keyword>
<evidence type="ECO:0000313" key="4">
    <source>
        <dbReference type="Proteomes" id="UP000078200"/>
    </source>
</evidence>
<accession>A0A1A9UI08</accession>
<sequence>MDLDERHSILIAGFNSLLTDSSPLDRAPPDLGRSSIVWQRITCFASCKTQSHHPTMSNASVVITYDNALKSVLLRSLYNLIERTPNYLLDEIILVGYFDDISFDIENYLANQLMHEAKVLHLKDRQGLIKVCIEGQVKVLVFLDAPIKAKPSLEPLKDNHESCTAPTVDIIT</sequence>
<dbReference type="PANTHER" id="PTHR11675">
    <property type="entry name" value="N-ACETYLGALACTOSAMINYLTRANSFERASE"/>
    <property type="match status" value="1"/>
</dbReference>
<dbReference type="PANTHER" id="PTHR11675:SF134">
    <property type="entry name" value="N-ACETYLGALACTOSAMINYLTRANSFERASE 4-RELATED"/>
    <property type="match status" value="1"/>
</dbReference>
<reference evidence="3" key="1">
    <citation type="submission" date="2020-05" db="UniProtKB">
        <authorList>
            <consortium name="EnsemblMetazoa"/>
        </authorList>
    </citation>
    <scope>IDENTIFICATION</scope>
    <source>
        <strain evidence="3">TTRI</strain>
    </source>
</reference>
<dbReference type="Proteomes" id="UP000078200">
    <property type="component" value="Unassembled WGS sequence"/>
</dbReference>
<dbReference type="VEuPathDB" id="VectorBase:GAUT005462"/>
<evidence type="ECO:0000256" key="1">
    <source>
        <dbReference type="ARBA" id="ARBA00023157"/>
    </source>
</evidence>
<dbReference type="AlphaFoldDB" id="A0A1A9UI08"/>
<protein>
    <submittedName>
        <fullName evidence="3">Uncharacterized protein</fullName>
    </submittedName>
</protein>
<evidence type="ECO:0000256" key="2">
    <source>
        <dbReference type="ARBA" id="ARBA00023180"/>
    </source>
</evidence>
<keyword evidence="2" id="KW-0325">Glycoprotein</keyword>
<evidence type="ECO:0000313" key="3">
    <source>
        <dbReference type="EnsemblMetazoa" id="GAUT005462-PA"/>
    </source>
</evidence>
<keyword evidence="1" id="KW-1015">Disulfide bond</keyword>
<dbReference type="Gene3D" id="3.90.550.10">
    <property type="entry name" value="Spore Coat Polysaccharide Biosynthesis Protein SpsA, Chain A"/>
    <property type="match status" value="1"/>
</dbReference>
<proteinExistence type="predicted"/>